<dbReference type="InterPro" id="IPR050545">
    <property type="entry name" value="Mycobact_MmpL"/>
</dbReference>
<protein>
    <submittedName>
        <fullName evidence="10">MMPL family transporter</fullName>
    </submittedName>
</protein>
<dbReference type="Gene3D" id="1.20.1640.10">
    <property type="entry name" value="Multidrug efflux transporter AcrB transmembrane domain"/>
    <property type="match status" value="2"/>
</dbReference>
<dbReference type="PANTHER" id="PTHR33406:SF11">
    <property type="entry name" value="MEMBRANE PROTEIN SCO6666-RELATED"/>
    <property type="match status" value="1"/>
</dbReference>
<evidence type="ECO:0000256" key="6">
    <source>
        <dbReference type="ARBA" id="ARBA00023136"/>
    </source>
</evidence>
<dbReference type="PANTHER" id="PTHR33406">
    <property type="entry name" value="MEMBRANE PROTEIN MJ1562-RELATED"/>
    <property type="match status" value="1"/>
</dbReference>
<gene>
    <name evidence="10" type="ORF">GCM10010307_07130</name>
</gene>
<keyword evidence="3" id="KW-1003">Cell membrane</keyword>
<evidence type="ECO:0000259" key="9">
    <source>
        <dbReference type="PROSITE" id="PS50156"/>
    </source>
</evidence>
<keyword evidence="11" id="KW-1185">Reference proteome</keyword>
<evidence type="ECO:0000256" key="2">
    <source>
        <dbReference type="ARBA" id="ARBA00010157"/>
    </source>
</evidence>
<proteinExistence type="inferred from homology"/>
<dbReference type="RefSeq" id="WP_344387416.1">
    <property type="nucleotide sequence ID" value="NZ_BAAASJ010000007.1"/>
</dbReference>
<evidence type="ECO:0000256" key="7">
    <source>
        <dbReference type="SAM" id="MobiDB-lite"/>
    </source>
</evidence>
<sequence>MLGSLGRLAYRRRRIVVVIWLALLAAGLFLGGRVFSELDPGTGMRDDVESARASDRVEELGGTGPDIAILVDGQGADNPAVLSSVRDLSAELRQLPHVRAVFDANQSGADKGLVARDERAQLVTVELEDSDLSATERGQLVEDVEALAAKLDAPRVLVGGEVPSTVEFQEASQRDLQRGELIALPLVLLLLLVIFRGFVAPVLPLVVAVMSVAGTLLLLLGLSTLTDLSEYSVNVVTMVGLGLAVDYSLLIVSRFREERARGLELDSAIERCVATAGRTVAFSGLTVAVAVAGMLVFAEPLLRSMAWGAIGVVALTVAAALTLLPALLGMWGRKISAAPARSGDRGFFYRMARTVQRFAWGVAPLLVVALALLAIPFRDVQLGGSSAETLAETSASRQVAETVRDRFPGGGSDPIVVVADASAKTETTDLAARIGDLNGVTSVTVRPDTPSGTSILDVVPEGRAHSESAKGLVEDIRGLDTSTDLQVTGSAARLVDFQDSMVGRLPFALGFIALATFVLLFVMTRSLVLPVKAIIMNILSLGASLGALVWIFQQGHLSGVLDFTAVGSIDSALPVLLFIFAFGLSMDYEVFLLARIKESYDETGDNDGAVAVGLQRTGRIVTSAAALIVAVFLGFGLGDLLTIKALGIGLALAILIDATVVRMLLLPATMKLLGRWNWWAPQSLLRMLPGRSTAGQAAAESAEVKFRPTTPQGALPDESVNAARSARPPLQ</sequence>
<keyword evidence="4 8" id="KW-0812">Transmembrane</keyword>
<feature type="transmembrane region" description="Helical" evidence="8">
    <location>
        <begin position="572"/>
        <end position="594"/>
    </location>
</feature>
<dbReference type="PROSITE" id="PS50156">
    <property type="entry name" value="SSD"/>
    <property type="match status" value="1"/>
</dbReference>
<feature type="transmembrane region" description="Helical" evidence="8">
    <location>
        <begin position="643"/>
        <end position="665"/>
    </location>
</feature>
<accession>A0ABP6CQJ0</accession>
<keyword evidence="6 8" id="KW-0472">Membrane</keyword>
<dbReference type="Pfam" id="PF03176">
    <property type="entry name" value="MMPL"/>
    <property type="match status" value="2"/>
</dbReference>
<feature type="transmembrane region" description="Helical" evidence="8">
    <location>
        <begin position="358"/>
        <end position="377"/>
    </location>
</feature>
<feature type="transmembrane region" description="Helical" evidence="8">
    <location>
        <begin position="534"/>
        <end position="552"/>
    </location>
</feature>
<feature type="transmembrane region" description="Helical" evidence="8">
    <location>
        <begin position="620"/>
        <end position="637"/>
    </location>
</feature>
<evidence type="ECO:0000256" key="8">
    <source>
        <dbReference type="SAM" id="Phobius"/>
    </source>
</evidence>
<dbReference type="SUPFAM" id="SSF82866">
    <property type="entry name" value="Multidrug efflux transporter AcrB transmembrane domain"/>
    <property type="match status" value="2"/>
</dbReference>
<name>A0ABP6CQJ0_9ACTN</name>
<dbReference type="Proteomes" id="UP001500151">
    <property type="component" value="Unassembled WGS sequence"/>
</dbReference>
<reference evidence="11" key="1">
    <citation type="journal article" date="2019" name="Int. J. Syst. Evol. Microbiol.">
        <title>The Global Catalogue of Microorganisms (GCM) 10K type strain sequencing project: providing services to taxonomists for standard genome sequencing and annotation.</title>
        <authorList>
            <consortium name="The Broad Institute Genomics Platform"/>
            <consortium name="The Broad Institute Genome Sequencing Center for Infectious Disease"/>
            <person name="Wu L."/>
            <person name="Ma J."/>
        </authorList>
    </citation>
    <scope>NUCLEOTIDE SEQUENCE [LARGE SCALE GENOMIC DNA]</scope>
    <source>
        <strain evidence="11">JCM 4524</strain>
    </source>
</reference>
<evidence type="ECO:0000313" key="10">
    <source>
        <dbReference type="EMBL" id="GAA2622507.1"/>
    </source>
</evidence>
<comment type="subcellular location">
    <subcellularLocation>
        <location evidence="1">Cell membrane</location>
        <topology evidence="1">Multi-pass membrane protein</topology>
    </subcellularLocation>
</comment>
<feature type="region of interest" description="Disordered" evidence="7">
    <location>
        <begin position="699"/>
        <end position="731"/>
    </location>
</feature>
<evidence type="ECO:0000256" key="3">
    <source>
        <dbReference type="ARBA" id="ARBA00022475"/>
    </source>
</evidence>
<evidence type="ECO:0000313" key="11">
    <source>
        <dbReference type="Proteomes" id="UP001500151"/>
    </source>
</evidence>
<dbReference type="InterPro" id="IPR004869">
    <property type="entry name" value="MMPL_dom"/>
</dbReference>
<comment type="caution">
    <text evidence="10">The sequence shown here is derived from an EMBL/GenBank/DDBJ whole genome shotgun (WGS) entry which is preliminary data.</text>
</comment>
<evidence type="ECO:0000256" key="1">
    <source>
        <dbReference type="ARBA" id="ARBA00004651"/>
    </source>
</evidence>
<feature type="transmembrane region" description="Helical" evidence="8">
    <location>
        <begin position="205"/>
        <end position="225"/>
    </location>
</feature>
<keyword evidence="5 8" id="KW-1133">Transmembrane helix</keyword>
<feature type="transmembrane region" description="Helical" evidence="8">
    <location>
        <begin position="505"/>
        <end position="522"/>
    </location>
</feature>
<evidence type="ECO:0000256" key="5">
    <source>
        <dbReference type="ARBA" id="ARBA00022989"/>
    </source>
</evidence>
<feature type="transmembrane region" description="Helical" evidence="8">
    <location>
        <begin position="231"/>
        <end position="252"/>
    </location>
</feature>
<feature type="domain" description="SSD" evidence="9">
    <location>
        <begin position="199"/>
        <end position="330"/>
    </location>
</feature>
<organism evidence="10 11">
    <name type="scientific">Streptomyces vastus</name>
    <dbReference type="NCBI Taxonomy" id="285451"/>
    <lineage>
        <taxon>Bacteria</taxon>
        <taxon>Bacillati</taxon>
        <taxon>Actinomycetota</taxon>
        <taxon>Actinomycetes</taxon>
        <taxon>Kitasatosporales</taxon>
        <taxon>Streptomycetaceae</taxon>
        <taxon>Streptomyces</taxon>
    </lineage>
</organism>
<dbReference type="EMBL" id="BAAASJ010000007">
    <property type="protein sequence ID" value="GAA2622507.1"/>
    <property type="molecule type" value="Genomic_DNA"/>
</dbReference>
<dbReference type="InterPro" id="IPR000731">
    <property type="entry name" value="SSD"/>
</dbReference>
<evidence type="ECO:0000256" key="4">
    <source>
        <dbReference type="ARBA" id="ARBA00022692"/>
    </source>
</evidence>
<feature type="transmembrane region" description="Helical" evidence="8">
    <location>
        <begin position="181"/>
        <end position="198"/>
    </location>
</feature>
<comment type="similarity">
    <text evidence="2">Belongs to the resistance-nodulation-cell division (RND) (TC 2.A.6) family. MmpL subfamily.</text>
</comment>
<feature type="transmembrane region" description="Helical" evidence="8">
    <location>
        <begin position="304"/>
        <end position="328"/>
    </location>
</feature>
<feature type="transmembrane region" description="Helical" evidence="8">
    <location>
        <begin position="273"/>
        <end position="298"/>
    </location>
</feature>